<comment type="caution">
    <text evidence="1">The sequence shown here is derived from an EMBL/GenBank/DDBJ whole genome shotgun (WGS) entry which is preliminary data.</text>
</comment>
<gene>
    <name evidence="1" type="ORF">OKA104_LOCUS54556</name>
</gene>
<name>A0A820SM85_9BILA</name>
<proteinExistence type="predicted"/>
<evidence type="ECO:0000313" key="2">
    <source>
        <dbReference type="Proteomes" id="UP000663881"/>
    </source>
</evidence>
<protein>
    <submittedName>
        <fullName evidence="1">Uncharacterized protein</fullName>
    </submittedName>
</protein>
<dbReference type="Proteomes" id="UP000663881">
    <property type="component" value="Unassembled WGS sequence"/>
</dbReference>
<dbReference type="EMBL" id="CAJOAY010036623">
    <property type="protein sequence ID" value="CAF4458523.1"/>
    <property type="molecule type" value="Genomic_DNA"/>
</dbReference>
<organism evidence="1 2">
    <name type="scientific">Adineta steineri</name>
    <dbReference type="NCBI Taxonomy" id="433720"/>
    <lineage>
        <taxon>Eukaryota</taxon>
        <taxon>Metazoa</taxon>
        <taxon>Spiralia</taxon>
        <taxon>Gnathifera</taxon>
        <taxon>Rotifera</taxon>
        <taxon>Eurotatoria</taxon>
        <taxon>Bdelloidea</taxon>
        <taxon>Adinetida</taxon>
        <taxon>Adinetidae</taxon>
        <taxon>Adineta</taxon>
    </lineage>
</organism>
<reference evidence="1" key="1">
    <citation type="submission" date="2021-02" db="EMBL/GenBank/DDBJ databases">
        <authorList>
            <person name="Nowell W R."/>
        </authorList>
    </citation>
    <scope>NUCLEOTIDE SEQUENCE</scope>
</reference>
<dbReference type="AlphaFoldDB" id="A0A820SM85"/>
<sequence>ETNTIPILQRLFQAQHIQQNEQRKIDPFHISDISAHQQGGLSAFCTPATPAKPNSNKTFEWLCTPDQNQKNVLAQLLKCSTTMETPGTPSFDIHR</sequence>
<evidence type="ECO:0000313" key="1">
    <source>
        <dbReference type="EMBL" id="CAF4458523.1"/>
    </source>
</evidence>
<feature type="non-terminal residue" evidence="1">
    <location>
        <position position="1"/>
    </location>
</feature>
<feature type="non-terminal residue" evidence="1">
    <location>
        <position position="95"/>
    </location>
</feature>
<accession>A0A820SM85</accession>